<feature type="compositionally biased region" description="Basic and acidic residues" evidence="6">
    <location>
        <begin position="261"/>
        <end position="271"/>
    </location>
</feature>
<dbReference type="GO" id="GO:0030134">
    <property type="term" value="C:COPII-coated ER to Golgi transport vesicle"/>
    <property type="evidence" value="ECO:0007669"/>
    <property type="project" value="TreeGrafter"/>
</dbReference>
<keyword evidence="4 7" id="KW-1133">Transmembrane helix</keyword>
<evidence type="ECO:0000256" key="8">
    <source>
        <dbReference type="SAM" id="SignalP"/>
    </source>
</evidence>
<keyword evidence="5 7" id="KW-0472">Membrane</keyword>
<evidence type="ECO:0000256" key="3">
    <source>
        <dbReference type="ARBA" id="ARBA00022729"/>
    </source>
</evidence>
<feature type="signal peptide" evidence="8">
    <location>
        <begin position="1"/>
        <end position="22"/>
    </location>
</feature>
<evidence type="ECO:0000256" key="1">
    <source>
        <dbReference type="ARBA" id="ARBA00004479"/>
    </source>
</evidence>
<gene>
    <name evidence="10" type="ORF">PCOS0759_LOCUS9079</name>
</gene>
<feature type="compositionally biased region" description="Basic and acidic residues" evidence="6">
    <location>
        <begin position="345"/>
        <end position="357"/>
    </location>
</feature>
<dbReference type="Pfam" id="PF03388">
    <property type="entry name" value="Lectin_leg-like"/>
    <property type="match status" value="1"/>
</dbReference>
<sequence length="555" mass="62277">MTLISIIITLCTFSFFFHISNGMPVQDHNLQRGPILKAHTFQPPYLFGMSSSIPHFEYGGSAVATENFVRLVPAVKSRVGWMWNLDPLEKNNWQVILEFHIHNSHSPGADGLAFWYTKNPKIIGPLYGYIENFNGLGIIFDTYDNNGDGDSPGVIAVMNNGQDVQWDYGNDLKANKLASCQSNFRNPLNSLVRAKITYEHGILAVGMDTLASGEFSPCFSVSVSLPRGYHLGLTAATGGLADYHDVFSLVTSDLDAENGGEPERQHLEHGKKGSYNPYEFYDDSADAANDVKSQANSHTPGYGTPQHENSAAANQGAANTKHEERVDRYQNVRDNVASQQQQENTKSEQQETDDKYKEEEKFFQNLRKKLKKVGLDDLPLRGEPSSKATKKAQSLSLLSDLSKMSETILEGVEEVGKVVQQSSTRDDIQHLIRRITAIAEQQERAQIQMADLRDHVKAEMATVVTSLRRETADLDREIKKLQHLLQGYGGSLNEIQAQTGSVHHTLRESHAQMQYEIRKSSGTSYWVYFLIVLAFGVTCYFVNRKFRQLRYSKII</sequence>
<accession>A0A7S1KUA1</accession>
<evidence type="ECO:0000259" key="9">
    <source>
        <dbReference type="PROSITE" id="PS51328"/>
    </source>
</evidence>
<keyword evidence="3 8" id="KW-0732">Signal</keyword>
<evidence type="ECO:0000256" key="2">
    <source>
        <dbReference type="ARBA" id="ARBA00022692"/>
    </source>
</evidence>
<feature type="region of interest" description="Disordered" evidence="6">
    <location>
        <begin position="336"/>
        <end position="357"/>
    </location>
</feature>
<feature type="region of interest" description="Disordered" evidence="6">
    <location>
        <begin position="254"/>
        <end position="324"/>
    </location>
</feature>
<dbReference type="InterPro" id="IPR005052">
    <property type="entry name" value="Lectin_leg"/>
</dbReference>
<dbReference type="Gene3D" id="2.60.120.200">
    <property type="match status" value="1"/>
</dbReference>
<dbReference type="SUPFAM" id="SSF49899">
    <property type="entry name" value="Concanavalin A-like lectins/glucanases"/>
    <property type="match status" value="1"/>
</dbReference>
<evidence type="ECO:0000256" key="6">
    <source>
        <dbReference type="SAM" id="MobiDB-lite"/>
    </source>
</evidence>
<proteinExistence type="predicted"/>
<evidence type="ECO:0000256" key="7">
    <source>
        <dbReference type="SAM" id="Phobius"/>
    </source>
</evidence>
<keyword evidence="2 7" id="KW-0812">Transmembrane</keyword>
<dbReference type="PANTHER" id="PTHR12223:SF28">
    <property type="entry name" value="LECTIN, MANNOSE BINDING 1 LIKE"/>
    <property type="match status" value="1"/>
</dbReference>
<dbReference type="GO" id="GO:0005789">
    <property type="term" value="C:endoplasmic reticulum membrane"/>
    <property type="evidence" value="ECO:0007669"/>
    <property type="project" value="TreeGrafter"/>
</dbReference>
<dbReference type="EMBL" id="HBGD01011022">
    <property type="protein sequence ID" value="CAD9085825.1"/>
    <property type="molecule type" value="Transcribed_RNA"/>
</dbReference>
<dbReference type="PANTHER" id="PTHR12223">
    <property type="entry name" value="VESICULAR MANNOSE-BINDING LECTIN"/>
    <property type="match status" value="1"/>
</dbReference>
<protein>
    <recommendedName>
        <fullName evidence="9">L-type lectin-like domain-containing protein</fullName>
    </recommendedName>
</protein>
<feature type="compositionally biased region" description="Polar residues" evidence="6">
    <location>
        <begin position="306"/>
        <end position="318"/>
    </location>
</feature>
<dbReference type="GO" id="GO:0006888">
    <property type="term" value="P:endoplasmic reticulum to Golgi vesicle-mediated transport"/>
    <property type="evidence" value="ECO:0007669"/>
    <property type="project" value="TreeGrafter"/>
</dbReference>
<evidence type="ECO:0000256" key="4">
    <source>
        <dbReference type="ARBA" id="ARBA00022989"/>
    </source>
</evidence>
<comment type="subcellular location">
    <subcellularLocation>
        <location evidence="1">Membrane</location>
        <topology evidence="1">Single-pass type I membrane protein</topology>
    </subcellularLocation>
</comment>
<feature type="chain" id="PRO_5030505198" description="L-type lectin-like domain-containing protein" evidence="8">
    <location>
        <begin position="23"/>
        <end position="555"/>
    </location>
</feature>
<dbReference type="GO" id="GO:0000139">
    <property type="term" value="C:Golgi membrane"/>
    <property type="evidence" value="ECO:0007669"/>
    <property type="project" value="TreeGrafter"/>
</dbReference>
<evidence type="ECO:0000256" key="5">
    <source>
        <dbReference type="ARBA" id="ARBA00023136"/>
    </source>
</evidence>
<dbReference type="GO" id="GO:0005537">
    <property type="term" value="F:D-mannose binding"/>
    <property type="evidence" value="ECO:0007669"/>
    <property type="project" value="TreeGrafter"/>
</dbReference>
<evidence type="ECO:0000313" key="10">
    <source>
        <dbReference type="EMBL" id="CAD9085825.1"/>
    </source>
</evidence>
<dbReference type="InterPro" id="IPR013320">
    <property type="entry name" value="ConA-like_dom_sf"/>
</dbReference>
<feature type="transmembrane region" description="Helical" evidence="7">
    <location>
        <begin position="525"/>
        <end position="543"/>
    </location>
</feature>
<dbReference type="CDD" id="cd07308">
    <property type="entry name" value="lectin_leg-like"/>
    <property type="match status" value="1"/>
</dbReference>
<reference evidence="10" key="1">
    <citation type="submission" date="2021-01" db="EMBL/GenBank/DDBJ databases">
        <authorList>
            <person name="Corre E."/>
            <person name="Pelletier E."/>
            <person name="Niang G."/>
            <person name="Scheremetjew M."/>
            <person name="Finn R."/>
            <person name="Kale V."/>
            <person name="Holt S."/>
            <person name="Cochrane G."/>
            <person name="Meng A."/>
            <person name="Brown T."/>
            <person name="Cohen L."/>
        </authorList>
    </citation>
    <scope>NUCLEOTIDE SEQUENCE</scope>
    <source>
        <strain evidence="10">WS</strain>
    </source>
</reference>
<dbReference type="PROSITE" id="PS51328">
    <property type="entry name" value="L_LECTIN_LIKE"/>
    <property type="match status" value="1"/>
</dbReference>
<feature type="domain" description="L-type lectin-like" evidence="9">
    <location>
        <begin position="33"/>
        <end position="254"/>
    </location>
</feature>
<dbReference type="AlphaFoldDB" id="A0A7S1KUA1"/>
<organism evidence="10">
    <name type="scientific">Percolomonas cosmopolitus</name>
    <dbReference type="NCBI Taxonomy" id="63605"/>
    <lineage>
        <taxon>Eukaryota</taxon>
        <taxon>Discoba</taxon>
        <taxon>Heterolobosea</taxon>
        <taxon>Tetramitia</taxon>
        <taxon>Eutetramitia</taxon>
        <taxon>Percolomonadidae</taxon>
        <taxon>Percolomonas</taxon>
    </lineage>
</organism>
<name>A0A7S1KUA1_9EUKA</name>
<dbReference type="GO" id="GO:0005793">
    <property type="term" value="C:endoplasmic reticulum-Golgi intermediate compartment"/>
    <property type="evidence" value="ECO:0007669"/>
    <property type="project" value="TreeGrafter"/>
</dbReference>
<dbReference type="InterPro" id="IPR051136">
    <property type="entry name" value="Intracellular_Lectin-GPT"/>
</dbReference>